<dbReference type="HAMAP" id="MF_01113">
    <property type="entry name" value="DNApol_IV"/>
    <property type="match status" value="1"/>
</dbReference>
<evidence type="ECO:0000256" key="14">
    <source>
        <dbReference type="ARBA" id="ARBA00049244"/>
    </source>
</evidence>
<dbReference type="EC" id="2.7.7.7" evidence="15"/>
<dbReference type="Pfam" id="PF11799">
    <property type="entry name" value="IMS_C"/>
    <property type="match status" value="1"/>
</dbReference>
<gene>
    <name evidence="15 17" type="primary">dinB</name>
    <name evidence="17" type="ORF">VB776_07855</name>
</gene>
<proteinExistence type="inferred from homology"/>
<evidence type="ECO:0000256" key="2">
    <source>
        <dbReference type="ARBA" id="ARBA00010945"/>
    </source>
</evidence>
<keyword evidence="11 15" id="KW-0239">DNA-directed DNA polymerase</keyword>
<organism evidence="17 18">
    <name type="scientific">Arcicella gelida</name>
    <dbReference type="NCBI Taxonomy" id="2984195"/>
    <lineage>
        <taxon>Bacteria</taxon>
        <taxon>Pseudomonadati</taxon>
        <taxon>Bacteroidota</taxon>
        <taxon>Cytophagia</taxon>
        <taxon>Cytophagales</taxon>
        <taxon>Flectobacillaceae</taxon>
        <taxon>Arcicella</taxon>
    </lineage>
</organism>
<evidence type="ECO:0000256" key="8">
    <source>
        <dbReference type="ARBA" id="ARBA00022723"/>
    </source>
</evidence>
<feature type="active site" evidence="15">
    <location>
        <position position="105"/>
    </location>
</feature>
<feature type="site" description="Substrate discrimination" evidence="15">
    <location>
        <position position="15"/>
    </location>
</feature>
<evidence type="ECO:0000256" key="1">
    <source>
        <dbReference type="ARBA" id="ARBA00004496"/>
    </source>
</evidence>
<evidence type="ECO:0000313" key="17">
    <source>
        <dbReference type="EMBL" id="MEA5402824.1"/>
    </source>
</evidence>
<dbReference type="Proteomes" id="UP001303899">
    <property type="component" value="Unassembled WGS sequence"/>
</dbReference>
<evidence type="ECO:0000256" key="12">
    <source>
        <dbReference type="ARBA" id="ARBA00023125"/>
    </source>
</evidence>
<evidence type="ECO:0000313" key="18">
    <source>
        <dbReference type="Proteomes" id="UP001303899"/>
    </source>
</evidence>
<dbReference type="Pfam" id="PF21999">
    <property type="entry name" value="IMS_HHH_1"/>
    <property type="match status" value="1"/>
</dbReference>
<keyword evidence="12 15" id="KW-0238">DNA-binding</keyword>
<keyword evidence="5 15" id="KW-0808">Transferase</keyword>
<evidence type="ECO:0000256" key="6">
    <source>
        <dbReference type="ARBA" id="ARBA00022695"/>
    </source>
</evidence>
<dbReference type="InterPro" id="IPR036775">
    <property type="entry name" value="DNA_pol_Y-fam_lit_finger_sf"/>
</dbReference>
<dbReference type="InterPro" id="IPR043128">
    <property type="entry name" value="Rev_trsase/Diguanyl_cyclase"/>
</dbReference>
<evidence type="ECO:0000256" key="5">
    <source>
        <dbReference type="ARBA" id="ARBA00022679"/>
    </source>
</evidence>
<sequence length="388" mass="43533">MIDKAIVHMDLDCFFVAVERLRDSKLNGKPVIVGGLSDRGVVSACSYEARTFGVRSAMPMRMARQLCTDAVVLRGDYEAYSQYSSMVTDIIYESAPIVEKSSIDEFYADLTGFERFLGTWKFASELRQKIITETGLSISMALATNKTVSKVATNEVKPARQIQILQGDEKSYLAPLSVSKLPFCGSVTTQTLRNMGILTVDTLSQMPVKLLQNTFGKTGKLLWERANGIDDTPVIPYSEQKSKSKEITLEKDTIDIVFLSRLISKLAEELGYDLRESGFCTCCITLKIRYSNFDTLTRQINVAPISADHDLIHHAIELFKKLFDRRILIRLIGIRASKLVRGQQQLSLYDNSAKLASLYGAIDNIKNRYGTDSIGRAFNFDLNKRKPE</sequence>
<keyword evidence="13 15" id="KW-0234">DNA repair</keyword>
<evidence type="ECO:0000256" key="3">
    <source>
        <dbReference type="ARBA" id="ARBA00022457"/>
    </source>
</evidence>
<reference evidence="17 18" key="1">
    <citation type="submission" date="2023-12" db="EMBL/GenBank/DDBJ databases">
        <title>Novel species of the genus Arcicella isolated from rivers.</title>
        <authorList>
            <person name="Lu H."/>
        </authorList>
    </citation>
    <scope>NUCLEOTIDE SEQUENCE [LARGE SCALE GENOMIC DNA]</scope>
    <source>
        <strain evidence="17 18">DC2W</strain>
    </source>
</reference>
<accession>A0ABU5S2W7</accession>
<dbReference type="PANTHER" id="PTHR11076:SF33">
    <property type="entry name" value="DNA POLYMERASE KAPPA"/>
    <property type="match status" value="1"/>
</dbReference>
<dbReference type="Gene3D" id="3.30.70.270">
    <property type="match status" value="1"/>
</dbReference>
<feature type="binding site" evidence="15">
    <location>
        <position position="10"/>
    </location>
    <ligand>
        <name>Mg(2+)</name>
        <dbReference type="ChEBI" id="CHEBI:18420"/>
    </ligand>
</feature>
<keyword evidence="10 15" id="KW-0460">Magnesium</keyword>
<dbReference type="InterPro" id="IPR001126">
    <property type="entry name" value="UmuC"/>
</dbReference>
<dbReference type="GO" id="GO:0003887">
    <property type="term" value="F:DNA-directed DNA polymerase activity"/>
    <property type="evidence" value="ECO:0007669"/>
    <property type="project" value="UniProtKB-EC"/>
</dbReference>
<keyword evidence="7 15" id="KW-0235">DNA replication</keyword>
<evidence type="ECO:0000256" key="7">
    <source>
        <dbReference type="ARBA" id="ARBA00022705"/>
    </source>
</evidence>
<dbReference type="Gene3D" id="3.40.1170.60">
    <property type="match status" value="1"/>
</dbReference>
<evidence type="ECO:0000256" key="11">
    <source>
        <dbReference type="ARBA" id="ARBA00022932"/>
    </source>
</evidence>
<comment type="similarity">
    <text evidence="2 15">Belongs to the DNA polymerase type-Y family.</text>
</comment>
<dbReference type="InterPro" id="IPR017961">
    <property type="entry name" value="DNA_pol_Y-fam_little_finger"/>
</dbReference>
<comment type="caution">
    <text evidence="17">The sequence shown here is derived from an EMBL/GenBank/DDBJ whole genome shotgun (WGS) entry which is preliminary data.</text>
</comment>
<feature type="domain" description="UmuC" evidence="16">
    <location>
        <begin position="6"/>
        <end position="185"/>
    </location>
</feature>
<comment type="catalytic activity">
    <reaction evidence="14 15">
        <text>DNA(n) + a 2'-deoxyribonucleoside 5'-triphosphate = DNA(n+1) + diphosphate</text>
        <dbReference type="Rhea" id="RHEA:22508"/>
        <dbReference type="Rhea" id="RHEA-COMP:17339"/>
        <dbReference type="Rhea" id="RHEA-COMP:17340"/>
        <dbReference type="ChEBI" id="CHEBI:33019"/>
        <dbReference type="ChEBI" id="CHEBI:61560"/>
        <dbReference type="ChEBI" id="CHEBI:173112"/>
        <dbReference type="EC" id="2.7.7.7"/>
    </reaction>
</comment>
<keyword evidence="6 15" id="KW-0548">Nucleotidyltransferase</keyword>
<dbReference type="PROSITE" id="PS50173">
    <property type="entry name" value="UMUC"/>
    <property type="match status" value="1"/>
</dbReference>
<keyword evidence="18" id="KW-1185">Reference proteome</keyword>
<comment type="cofactor">
    <cofactor evidence="15">
        <name>Mg(2+)</name>
        <dbReference type="ChEBI" id="CHEBI:18420"/>
    </cofactor>
    <text evidence="15">Binds 2 magnesium ions per subunit.</text>
</comment>
<evidence type="ECO:0000259" key="16">
    <source>
        <dbReference type="PROSITE" id="PS50173"/>
    </source>
</evidence>
<dbReference type="Gene3D" id="1.10.150.20">
    <property type="entry name" value="5' to 3' exonuclease, C-terminal subdomain"/>
    <property type="match status" value="1"/>
</dbReference>
<evidence type="ECO:0000256" key="15">
    <source>
        <dbReference type="HAMAP-Rule" id="MF_01113"/>
    </source>
</evidence>
<dbReference type="PANTHER" id="PTHR11076">
    <property type="entry name" value="DNA REPAIR POLYMERASE UMUC / TRANSFERASE FAMILY MEMBER"/>
    <property type="match status" value="1"/>
</dbReference>
<evidence type="ECO:0000256" key="13">
    <source>
        <dbReference type="ARBA" id="ARBA00023204"/>
    </source>
</evidence>
<evidence type="ECO:0000256" key="9">
    <source>
        <dbReference type="ARBA" id="ARBA00022763"/>
    </source>
</evidence>
<dbReference type="InterPro" id="IPR043502">
    <property type="entry name" value="DNA/RNA_pol_sf"/>
</dbReference>
<dbReference type="InterPro" id="IPR022880">
    <property type="entry name" value="DNApol_IV"/>
</dbReference>
<evidence type="ECO:0000256" key="4">
    <source>
        <dbReference type="ARBA" id="ARBA00022490"/>
    </source>
</evidence>
<comment type="subunit">
    <text evidence="15">Monomer.</text>
</comment>
<keyword evidence="4 15" id="KW-0963">Cytoplasm</keyword>
<keyword evidence="9 15" id="KW-0227">DNA damage</keyword>
<comment type="subcellular location">
    <subcellularLocation>
        <location evidence="1 15">Cytoplasm</location>
    </subcellularLocation>
</comment>
<dbReference type="Pfam" id="PF00817">
    <property type="entry name" value="IMS"/>
    <property type="match status" value="1"/>
</dbReference>
<comment type="function">
    <text evidence="15">Poorly processive, error-prone DNA polymerase involved in untargeted mutagenesis. Copies undamaged DNA at stalled replication forks, which arise in vivo from mismatched or misaligned primer ends. These misaligned primers can be extended by PolIV. Exhibits no 3'-5' exonuclease (proofreading) activity. May be involved in translesional synthesis, in conjunction with the beta clamp from PolIII.</text>
</comment>
<dbReference type="SUPFAM" id="SSF56672">
    <property type="entry name" value="DNA/RNA polymerases"/>
    <property type="match status" value="1"/>
</dbReference>
<dbReference type="NCBIfam" id="NF002677">
    <property type="entry name" value="PRK02406.1"/>
    <property type="match status" value="1"/>
</dbReference>
<keyword evidence="8 15" id="KW-0479">Metal-binding</keyword>
<dbReference type="InterPro" id="IPR050116">
    <property type="entry name" value="DNA_polymerase-Y"/>
</dbReference>
<dbReference type="EMBL" id="JAYGIL010000007">
    <property type="protein sequence ID" value="MEA5402824.1"/>
    <property type="molecule type" value="Genomic_DNA"/>
</dbReference>
<dbReference type="Gene3D" id="3.30.1490.100">
    <property type="entry name" value="DNA polymerase, Y-family, little finger domain"/>
    <property type="match status" value="1"/>
</dbReference>
<dbReference type="InterPro" id="IPR053848">
    <property type="entry name" value="IMS_HHH_1"/>
</dbReference>
<dbReference type="RefSeq" id="WP_309922114.1">
    <property type="nucleotide sequence ID" value="NZ_JAYGIL010000007.1"/>
</dbReference>
<evidence type="ECO:0000256" key="10">
    <source>
        <dbReference type="ARBA" id="ARBA00022842"/>
    </source>
</evidence>
<keyword evidence="3 15" id="KW-0515">Mutator protein</keyword>
<protein>
    <recommendedName>
        <fullName evidence="15">DNA polymerase IV</fullName>
        <shortName evidence="15">Pol IV</shortName>
        <ecNumber evidence="15">2.7.7.7</ecNumber>
    </recommendedName>
</protein>
<name>A0ABU5S2W7_9BACT</name>
<dbReference type="CDD" id="cd03586">
    <property type="entry name" value="PolY_Pol_IV_kappa"/>
    <property type="match status" value="1"/>
</dbReference>
<feature type="binding site" evidence="15">
    <location>
        <position position="104"/>
    </location>
    <ligand>
        <name>Mg(2+)</name>
        <dbReference type="ChEBI" id="CHEBI:18420"/>
    </ligand>
</feature>
<dbReference type="SUPFAM" id="SSF100879">
    <property type="entry name" value="Lesion bypass DNA polymerase (Y-family), little finger domain"/>
    <property type="match status" value="1"/>
</dbReference>